<name>A4C073_9FLAO</name>
<dbReference type="SUPFAM" id="SSF55874">
    <property type="entry name" value="ATPase domain of HSP90 chaperone/DNA topoisomerase II/histidine kinase"/>
    <property type="match status" value="1"/>
</dbReference>
<dbReference type="SMART" id="SM00388">
    <property type="entry name" value="HisKA"/>
    <property type="match status" value="1"/>
</dbReference>
<dbReference type="SMART" id="SM00387">
    <property type="entry name" value="HATPase_c"/>
    <property type="match status" value="1"/>
</dbReference>
<dbReference type="GO" id="GO:0000155">
    <property type="term" value="F:phosphorelay sensor kinase activity"/>
    <property type="evidence" value="ECO:0007669"/>
    <property type="project" value="InterPro"/>
</dbReference>
<dbReference type="Pfam" id="PF02518">
    <property type="entry name" value="HATPase_c"/>
    <property type="match status" value="1"/>
</dbReference>
<keyword evidence="4" id="KW-1133">Transmembrane helix</keyword>
<dbReference type="PRINTS" id="PR00344">
    <property type="entry name" value="BCTRLSENSOR"/>
</dbReference>
<dbReference type="InterPro" id="IPR005467">
    <property type="entry name" value="His_kinase_dom"/>
</dbReference>
<keyword evidence="4" id="KW-0472">Membrane</keyword>
<dbReference type="OrthoDB" id="1933776at2"/>
<dbReference type="InterPro" id="IPR003661">
    <property type="entry name" value="HisK_dim/P_dom"/>
</dbReference>
<dbReference type="PROSITE" id="PS50109">
    <property type="entry name" value="HIS_KIN"/>
    <property type="match status" value="1"/>
</dbReference>
<gene>
    <name evidence="6" type="ORF">PI23P_09320</name>
</gene>
<organism evidence="6 7">
    <name type="scientific">Polaribacter irgensii 23-P</name>
    <dbReference type="NCBI Taxonomy" id="313594"/>
    <lineage>
        <taxon>Bacteria</taxon>
        <taxon>Pseudomonadati</taxon>
        <taxon>Bacteroidota</taxon>
        <taxon>Flavobacteriia</taxon>
        <taxon>Flavobacteriales</taxon>
        <taxon>Flavobacteriaceae</taxon>
    </lineage>
</organism>
<dbReference type="InterPro" id="IPR036097">
    <property type="entry name" value="HisK_dim/P_sf"/>
</dbReference>
<comment type="caution">
    <text evidence="6">The sequence shown here is derived from an EMBL/GenBank/DDBJ whole genome shotgun (WGS) entry which is preliminary data.</text>
</comment>
<dbReference type="eggNOG" id="COG2205">
    <property type="taxonomic scope" value="Bacteria"/>
</dbReference>
<dbReference type="EMBL" id="AAOG01000002">
    <property type="protein sequence ID" value="EAR12816.1"/>
    <property type="molecule type" value="Genomic_DNA"/>
</dbReference>
<dbReference type="InterPro" id="IPR003594">
    <property type="entry name" value="HATPase_dom"/>
</dbReference>
<accession>A4C073</accession>
<feature type="transmembrane region" description="Helical" evidence="4">
    <location>
        <begin position="7"/>
        <end position="28"/>
    </location>
</feature>
<dbReference type="EC" id="2.7.13.3" evidence="2"/>
<evidence type="ECO:0000259" key="5">
    <source>
        <dbReference type="PROSITE" id="PS50109"/>
    </source>
</evidence>
<reference evidence="6 7" key="1">
    <citation type="submission" date="2006-02" db="EMBL/GenBank/DDBJ databases">
        <authorList>
            <person name="Murray A."/>
            <person name="Staley J."/>
            <person name="Ferriera S."/>
            <person name="Johnson J."/>
            <person name="Kravitz S."/>
            <person name="Halpern A."/>
            <person name="Remington K."/>
            <person name="Beeson K."/>
            <person name="Tran B."/>
            <person name="Rogers Y.-H."/>
            <person name="Friedman R."/>
            <person name="Venter J.C."/>
        </authorList>
    </citation>
    <scope>NUCLEOTIDE SEQUENCE [LARGE SCALE GENOMIC DNA]</scope>
    <source>
        <strain evidence="6 7">23-P</strain>
    </source>
</reference>
<protein>
    <recommendedName>
        <fullName evidence="2">histidine kinase</fullName>
        <ecNumber evidence="2">2.7.13.3</ecNumber>
    </recommendedName>
</protein>
<keyword evidence="4" id="KW-0812">Transmembrane</keyword>
<dbReference type="HOGENOM" id="CLU_026375_1_0_10"/>
<sequence length="522" mass="60032">MRKKMFILIVVLMSVSLIGIIAVQLYWINNAVESKKAQFKNDIQKSLGAASERINEREQAEFQKKIENLIAKKGLADKAELKSYLIQQIDTTTKEKITFGGTFLEENFKLPTDFLNNDSIIYKRVTGKKDFFKASLIKNVDSYFPKLTEEKYSFIKAYSNFDKLQAIELLNDVNRRKLIHERISNNELNRTIKEQLVKRNIRLDFKYGVYSIDGLATKLKSGYYTIDTKESFKYPLFYDSQGNVSYNLQVTFPNENDHILSGISGILLLSLFFIFIIILAFSSSLYQLIRQKKISEIKTDFINNMTHEFKTPIATINLALDSIRNPKILGDDEKVLRYVEMIRQENKRMHSQVENVLRISRLEKNQIDLSTETIDIQDTIEDAISHVSLLVEDRKGTVNMHFEALETELPGNQFHLTNVIVNMLENAIKYSVGAPIINIYTSSSTKFFIFKIKDKGIGMSKIVQKQAFNKFYREQKGNIHDVKGHGLGLAYVKEIIEKHHGSVIIESEKGKGSVFTVKLPLI</sequence>
<dbReference type="PANTHER" id="PTHR43547:SF2">
    <property type="entry name" value="HYBRID SIGNAL TRANSDUCTION HISTIDINE KINASE C"/>
    <property type="match status" value="1"/>
</dbReference>
<dbReference type="STRING" id="313594.PI23P_09320"/>
<feature type="transmembrane region" description="Helical" evidence="4">
    <location>
        <begin position="266"/>
        <end position="289"/>
    </location>
</feature>
<keyword evidence="6" id="KW-0418">Kinase</keyword>
<keyword evidence="3" id="KW-0597">Phosphoprotein</keyword>
<evidence type="ECO:0000256" key="3">
    <source>
        <dbReference type="ARBA" id="ARBA00022553"/>
    </source>
</evidence>
<evidence type="ECO:0000256" key="4">
    <source>
        <dbReference type="SAM" id="Phobius"/>
    </source>
</evidence>
<evidence type="ECO:0000313" key="6">
    <source>
        <dbReference type="EMBL" id="EAR12816.1"/>
    </source>
</evidence>
<keyword evidence="6" id="KW-0808">Transferase</keyword>
<dbReference type="InterPro" id="IPR004358">
    <property type="entry name" value="Sig_transdc_His_kin-like_C"/>
</dbReference>
<dbReference type="Proteomes" id="UP000003053">
    <property type="component" value="Unassembled WGS sequence"/>
</dbReference>
<evidence type="ECO:0000256" key="1">
    <source>
        <dbReference type="ARBA" id="ARBA00000085"/>
    </source>
</evidence>
<dbReference type="AlphaFoldDB" id="A4C073"/>
<dbReference type="SUPFAM" id="SSF47384">
    <property type="entry name" value="Homodimeric domain of signal transducing histidine kinase"/>
    <property type="match status" value="1"/>
</dbReference>
<proteinExistence type="predicted"/>
<dbReference type="Gene3D" id="3.30.565.10">
    <property type="entry name" value="Histidine kinase-like ATPase, C-terminal domain"/>
    <property type="match status" value="1"/>
</dbReference>
<evidence type="ECO:0000256" key="2">
    <source>
        <dbReference type="ARBA" id="ARBA00012438"/>
    </source>
</evidence>
<dbReference type="PANTHER" id="PTHR43547">
    <property type="entry name" value="TWO-COMPONENT HISTIDINE KINASE"/>
    <property type="match status" value="1"/>
</dbReference>
<dbReference type="InterPro" id="IPR036890">
    <property type="entry name" value="HATPase_C_sf"/>
</dbReference>
<evidence type="ECO:0000313" key="7">
    <source>
        <dbReference type="Proteomes" id="UP000003053"/>
    </source>
</evidence>
<keyword evidence="7" id="KW-1185">Reference proteome</keyword>
<dbReference type="Gene3D" id="1.10.287.130">
    <property type="match status" value="1"/>
</dbReference>
<dbReference type="Pfam" id="PF00512">
    <property type="entry name" value="HisKA"/>
    <property type="match status" value="1"/>
</dbReference>
<comment type="catalytic activity">
    <reaction evidence="1">
        <text>ATP + protein L-histidine = ADP + protein N-phospho-L-histidine.</text>
        <dbReference type="EC" id="2.7.13.3"/>
    </reaction>
</comment>
<dbReference type="CDD" id="cd00082">
    <property type="entry name" value="HisKA"/>
    <property type="match status" value="1"/>
</dbReference>
<feature type="domain" description="Histidine kinase" evidence="5">
    <location>
        <begin position="304"/>
        <end position="522"/>
    </location>
</feature>